<dbReference type="PANTHER" id="PTHR21089:SF1">
    <property type="entry name" value="BIFUNCTIONAL 3-DEHYDROQUINATE DEHYDRATASE_SHIKIMATE DEHYDROGENASE, CHLOROPLASTIC"/>
    <property type="match status" value="1"/>
</dbReference>
<keyword evidence="5 8" id="KW-0560">Oxidoreductase</keyword>
<sequence length="281" mass="30928">MTYQLGLIGYPIHHSLSPWIHQQFLAKSGLEGTYSIMEISPEDSFETELGKLKRKGLSGFNVTLPFKKKIIPWLDGIDHHAESIGAVNTVVVKDGKWIGYNTDGIGYFTALKNKFPELCADSDIRIMIIGAGGAARGIYYSLITNGFSHVDIANRTRDNAKSIADLNNSSRSSAVFNLSDAQNNIGNYDLIIQTSSIGMKPNEGRVIVSAEDVKSGSVVSDIIYQPIHTTFLTQAEQAGAYIHYGHTMLLYQAQAAFQLWTNQLVPVGKMDQELQSILEGR</sequence>
<comment type="pathway">
    <text evidence="1 8">Metabolic intermediate biosynthesis; chorismate biosynthesis; chorismate from D-erythrose 4-phosphate and phosphoenolpyruvate: step 4/7.</text>
</comment>
<dbReference type="SUPFAM" id="SSF53223">
    <property type="entry name" value="Aminoacid dehydrogenase-like, N-terminal domain"/>
    <property type="match status" value="1"/>
</dbReference>
<dbReference type="CDD" id="cd01065">
    <property type="entry name" value="NAD_bind_Shikimate_DH"/>
    <property type="match status" value="1"/>
</dbReference>
<comment type="caution">
    <text evidence="8">Lacks conserved residue(s) required for the propagation of feature annotation.</text>
</comment>
<evidence type="ECO:0000256" key="7">
    <source>
        <dbReference type="ARBA" id="ARBA00049442"/>
    </source>
</evidence>
<dbReference type="Gene3D" id="3.40.50.10860">
    <property type="entry name" value="Leucine Dehydrogenase, chain A, domain 1"/>
    <property type="match status" value="1"/>
</dbReference>
<dbReference type="InterPro" id="IPR041121">
    <property type="entry name" value="SDH_C"/>
</dbReference>
<dbReference type="HAMAP" id="MF_00222">
    <property type="entry name" value="Shikimate_DH_AroE"/>
    <property type="match status" value="1"/>
</dbReference>
<dbReference type="Pfam" id="PF08501">
    <property type="entry name" value="Shikimate_dh_N"/>
    <property type="match status" value="1"/>
</dbReference>
<dbReference type="EMBL" id="BAAADS010000012">
    <property type="protein sequence ID" value="GAA0601962.1"/>
    <property type="molecule type" value="Genomic_DNA"/>
</dbReference>
<comment type="function">
    <text evidence="8">Involved in the biosynthesis of the chorismate, which leads to the biosynthesis of aromatic amino acids. Catalyzes the reversible NADPH linked reduction of 3-dehydroshikimate (DHSA) to yield shikimate (SA).</text>
</comment>
<keyword evidence="6 8" id="KW-0057">Aromatic amino acid biosynthesis</keyword>
<dbReference type="InterPro" id="IPR011342">
    <property type="entry name" value="Shikimate_DH"/>
</dbReference>
<feature type="active site" description="Proton acceptor" evidence="8">
    <location>
        <position position="67"/>
    </location>
</feature>
<reference evidence="13" key="1">
    <citation type="journal article" date="2019" name="Int. J. Syst. Evol. Microbiol.">
        <title>The Global Catalogue of Microorganisms (GCM) 10K type strain sequencing project: providing services to taxonomists for standard genome sequencing and annotation.</title>
        <authorList>
            <consortium name="The Broad Institute Genomics Platform"/>
            <consortium name="The Broad Institute Genome Sequencing Center for Infectious Disease"/>
            <person name="Wu L."/>
            <person name="Ma J."/>
        </authorList>
    </citation>
    <scope>NUCLEOTIDE SEQUENCE [LARGE SCALE GENOMIC DNA]</scope>
    <source>
        <strain evidence="13">JCM 15395</strain>
    </source>
</reference>
<evidence type="ECO:0000256" key="5">
    <source>
        <dbReference type="ARBA" id="ARBA00023002"/>
    </source>
</evidence>
<name>A0ABP3R8Q1_9BACI</name>
<dbReference type="RefSeq" id="WP_343812362.1">
    <property type="nucleotide sequence ID" value="NZ_BAAADS010000012.1"/>
</dbReference>
<dbReference type="InterPro" id="IPR006151">
    <property type="entry name" value="Shikm_DH/Glu-tRNA_Rdtase"/>
</dbReference>
<dbReference type="InterPro" id="IPR046346">
    <property type="entry name" value="Aminoacid_DH-like_N_sf"/>
</dbReference>
<feature type="binding site" evidence="8">
    <location>
        <position position="252"/>
    </location>
    <ligand>
        <name>shikimate</name>
        <dbReference type="ChEBI" id="CHEBI:36208"/>
    </ligand>
</feature>
<proteinExistence type="inferred from homology"/>
<dbReference type="Gene3D" id="3.40.50.720">
    <property type="entry name" value="NAD(P)-binding Rossmann-like Domain"/>
    <property type="match status" value="1"/>
</dbReference>
<dbReference type="SUPFAM" id="SSF51735">
    <property type="entry name" value="NAD(P)-binding Rossmann-fold domains"/>
    <property type="match status" value="1"/>
</dbReference>
<dbReference type="Proteomes" id="UP001500866">
    <property type="component" value="Unassembled WGS sequence"/>
</dbReference>
<evidence type="ECO:0000313" key="13">
    <source>
        <dbReference type="Proteomes" id="UP001500866"/>
    </source>
</evidence>
<evidence type="ECO:0000256" key="4">
    <source>
        <dbReference type="ARBA" id="ARBA00022857"/>
    </source>
</evidence>
<feature type="binding site" evidence="8">
    <location>
        <position position="224"/>
    </location>
    <ligand>
        <name>shikimate</name>
        <dbReference type="ChEBI" id="CHEBI:36208"/>
    </ligand>
</feature>
<dbReference type="EC" id="1.1.1.25" evidence="2 8"/>
<accession>A0ABP3R8Q1</accession>
<evidence type="ECO:0000256" key="1">
    <source>
        <dbReference type="ARBA" id="ARBA00004871"/>
    </source>
</evidence>
<keyword evidence="3 8" id="KW-0028">Amino-acid biosynthesis</keyword>
<protein>
    <recommendedName>
        <fullName evidence="2 8">Shikimate dehydrogenase (NADP(+))</fullName>
        <shortName evidence="8">SDH</shortName>
        <ecNumber evidence="2 8">1.1.1.25</ecNumber>
    </recommendedName>
</protein>
<evidence type="ECO:0000256" key="6">
    <source>
        <dbReference type="ARBA" id="ARBA00023141"/>
    </source>
</evidence>
<feature type="binding site" evidence="8">
    <location>
        <position position="88"/>
    </location>
    <ligand>
        <name>shikimate</name>
        <dbReference type="ChEBI" id="CHEBI:36208"/>
    </ligand>
</feature>
<dbReference type="InterPro" id="IPR013708">
    <property type="entry name" value="Shikimate_DH-bd_N"/>
</dbReference>
<evidence type="ECO:0000259" key="11">
    <source>
        <dbReference type="Pfam" id="PF18317"/>
    </source>
</evidence>
<evidence type="ECO:0000259" key="10">
    <source>
        <dbReference type="Pfam" id="PF08501"/>
    </source>
</evidence>
<dbReference type="Pfam" id="PF01488">
    <property type="entry name" value="Shikimate_DH"/>
    <property type="match status" value="1"/>
</dbReference>
<dbReference type="NCBIfam" id="TIGR00507">
    <property type="entry name" value="aroE"/>
    <property type="match status" value="1"/>
</dbReference>
<feature type="binding site" evidence="8">
    <location>
        <position position="103"/>
    </location>
    <ligand>
        <name>shikimate</name>
        <dbReference type="ChEBI" id="CHEBI:36208"/>
    </ligand>
</feature>
<evidence type="ECO:0000256" key="8">
    <source>
        <dbReference type="HAMAP-Rule" id="MF_00222"/>
    </source>
</evidence>
<comment type="caution">
    <text evidence="12">The sequence shown here is derived from an EMBL/GenBank/DDBJ whole genome shotgun (WGS) entry which is preliminary data.</text>
</comment>
<comment type="similarity">
    <text evidence="8">Belongs to the shikimate dehydrogenase family.</text>
</comment>
<keyword evidence="4 8" id="KW-0521">NADP</keyword>
<comment type="catalytic activity">
    <reaction evidence="7 8">
        <text>shikimate + NADP(+) = 3-dehydroshikimate + NADPH + H(+)</text>
        <dbReference type="Rhea" id="RHEA:17737"/>
        <dbReference type="ChEBI" id="CHEBI:15378"/>
        <dbReference type="ChEBI" id="CHEBI:16630"/>
        <dbReference type="ChEBI" id="CHEBI:36208"/>
        <dbReference type="ChEBI" id="CHEBI:57783"/>
        <dbReference type="ChEBI" id="CHEBI:58349"/>
        <dbReference type="EC" id="1.1.1.25"/>
    </reaction>
</comment>
<dbReference type="InterPro" id="IPR022893">
    <property type="entry name" value="Shikimate_DH_fam"/>
</dbReference>
<feature type="binding site" evidence="8">
    <location>
        <position position="222"/>
    </location>
    <ligand>
        <name>NADP(+)</name>
        <dbReference type="ChEBI" id="CHEBI:58349"/>
    </ligand>
</feature>
<evidence type="ECO:0000313" key="12">
    <source>
        <dbReference type="EMBL" id="GAA0601962.1"/>
    </source>
</evidence>
<feature type="domain" description="Shikimate dehydrogenase substrate binding N-terminal" evidence="10">
    <location>
        <begin position="7"/>
        <end position="90"/>
    </location>
</feature>
<dbReference type="PANTHER" id="PTHR21089">
    <property type="entry name" value="SHIKIMATE DEHYDROGENASE"/>
    <property type="match status" value="1"/>
</dbReference>
<dbReference type="InterPro" id="IPR036291">
    <property type="entry name" value="NAD(P)-bd_dom_sf"/>
</dbReference>
<feature type="binding site" evidence="8">
    <location>
        <position position="63"/>
    </location>
    <ligand>
        <name>shikimate</name>
        <dbReference type="ChEBI" id="CHEBI:36208"/>
    </ligand>
</feature>
<feature type="binding site" evidence="8">
    <location>
        <position position="245"/>
    </location>
    <ligand>
        <name>NADP(+)</name>
        <dbReference type="ChEBI" id="CHEBI:58349"/>
    </ligand>
</feature>
<feature type="domain" description="Quinate/shikimate 5-dehydrogenase/glutamyl-tRNA reductase" evidence="9">
    <location>
        <begin position="122"/>
        <end position="195"/>
    </location>
</feature>
<keyword evidence="13" id="KW-1185">Reference proteome</keyword>
<feature type="domain" description="SDH C-terminal" evidence="11">
    <location>
        <begin position="245"/>
        <end position="275"/>
    </location>
</feature>
<organism evidence="12 13">
    <name type="scientific">Virgibacillus siamensis</name>
    <dbReference type="NCBI Taxonomy" id="480071"/>
    <lineage>
        <taxon>Bacteria</taxon>
        <taxon>Bacillati</taxon>
        <taxon>Bacillota</taxon>
        <taxon>Bacilli</taxon>
        <taxon>Bacillales</taxon>
        <taxon>Bacillaceae</taxon>
        <taxon>Virgibacillus</taxon>
    </lineage>
</organism>
<feature type="binding site" evidence="8">
    <location>
        <begin position="130"/>
        <end position="134"/>
    </location>
    <ligand>
        <name>NADP(+)</name>
        <dbReference type="ChEBI" id="CHEBI:58349"/>
    </ligand>
</feature>
<evidence type="ECO:0000259" key="9">
    <source>
        <dbReference type="Pfam" id="PF01488"/>
    </source>
</evidence>
<evidence type="ECO:0000256" key="2">
    <source>
        <dbReference type="ARBA" id="ARBA00012962"/>
    </source>
</evidence>
<evidence type="ECO:0000256" key="3">
    <source>
        <dbReference type="ARBA" id="ARBA00022605"/>
    </source>
</evidence>
<feature type="binding site" evidence="8">
    <location>
        <begin position="15"/>
        <end position="17"/>
    </location>
    <ligand>
        <name>shikimate</name>
        <dbReference type="ChEBI" id="CHEBI:36208"/>
    </ligand>
</feature>
<gene>
    <name evidence="8 12" type="primary">aroE</name>
    <name evidence="12" type="ORF">GCM10009001_18520</name>
</gene>
<comment type="subunit">
    <text evidence="8">Homodimer.</text>
</comment>
<dbReference type="Pfam" id="PF18317">
    <property type="entry name" value="SDH_C"/>
    <property type="match status" value="1"/>
</dbReference>